<proteinExistence type="predicted"/>
<sequence length="66" mass="7714">MGLPQDVKRWTYYLLMTLGQFKRLRSFDTKLLHSTERKINSEHLDPYHPIVSGMHSSKSGCFCQKA</sequence>
<gene>
    <name evidence="1" type="ORF">SKAU_G00352630</name>
</gene>
<name>A0A9Q1EKZ5_SYNKA</name>
<dbReference type="Proteomes" id="UP001152622">
    <property type="component" value="Chromosome 16"/>
</dbReference>
<accession>A0A9Q1EKZ5</accession>
<organism evidence="1 2">
    <name type="scientific">Synaphobranchus kaupii</name>
    <name type="common">Kaup's arrowtooth eel</name>
    <dbReference type="NCBI Taxonomy" id="118154"/>
    <lineage>
        <taxon>Eukaryota</taxon>
        <taxon>Metazoa</taxon>
        <taxon>Chordata</taxon>
        <taxon>Craniata</taxon>
        <taxon>Vertebrata</taxon>
        <taxon>Euteleostomi</taxon>
        <taxon>Actinopterygii</taxon>
        <taxon>Neopterygii</taxon>
        <taxon>Teleostei</taxon>
        <taxon>Anguilliformes</taxon>
        <taxon>Synaphobranchidae</taxon>
        <taxon>Synaphobranchus</taxon>
    </lineage>
</organism>
<evidence type="ECO:0000313" key="2">
    <source>
        <dbReference type="Proteomes" id="UP001152622"/>
    </source>
</evidence>
<reference evidence="1" key="1">
    <citation type="journal article" date="2023" name="Science">
        <title>Genome structures resolve the early diversification of teleost fishes.</title>
        <authorList>
            <person name="Parey E."/>
            <person name="Louis A."/>
            <person name="Montfort J."/>
            <person name="Bouchez O."/>
            <person name="Roques C."/>
            <person name="Iampietro C."/>
            <person name="Lluch J."/>
            <person name="Castinel A."/>
            <person name="Donnadieu C."/>
            <person name="Desvignes T."/>
            <person name="Floi Bucao C."/>
            <person name="Jouanno E."/>
            <person name="Wen M."/>
            <person name="Mejri S."/>
            <person name="Dirks R."/>
            <person name="Jansen H."/>
            <person name="Henkel C."/>
            <person name="Chen W.J."/>
            <person name="Zahm M."/>
            <person name="Cabau C."/>
            <person name="Klopp C."/>
            <person name="Thompson A.W."/>
            <person name="Robinson-Rechavi M."/>
            <person name="Braasch I."/>
            <person name="Lecointre G."/>
            <person name="Bobe J."/>
            <person name="Postlethwait J.H."/>
            <person name="Berthelot C."/>
            <person name="Roest Crollius H."/>
            <person name="Guiguen Y."/>
        </authorList>
    </citation>
    <scope>NUCLEOTIDE SEQUENCE</scope>
    <source>
        <strain evidence="1">WJC10195</strain>
    </source>
</reference>
<comment type="caution">
    <text evidence="1">The sequence shown here is derived from an EMBL/GenBank/DDBJ whole genome shotgun (WGS) entry which is preliminary data.</text>
</comment>
<keyword evidence="2" id="KW-1185">Reference proteome</keyword>
<evidence type="ECO:0000313" key="1">
    <source>
        <dbReference type="EMBL" id="KAJ8340630.1"/>
    </source>
</evidence>
<dbReference type="AlphaFoldDB" id="A0A9Q1EKZ5"/>
<dbReference type="EMBL" id="JAINUF010000016">
    <property type="protein sequence ID" value="KAJ8340630.1"/>
    <property type="molecule type" value="Genomic_DNA"/>
</dbReference>
<protein>
    <submittedName>
        <fullName evidence="1">Uncharacterized protein</fullName>
    </submittedName>
</protein>